<sequence length="383" mass="42410">MLISNFDDIIEGLTADSYFLRTFRILKEKGINKKVVAEIKASSFPSGYNWAIFAGINEVRLILNELKDIEVLSLKEGSVFYPDEPVLIIKGNYLDFAIFETAILGILCQASAVATKAARIKKVIGSKELISFGSRRAHPSITAHLERNAYIGGCNGVSSIIGARTINQTPRGTMPHSLVLLMGSLKEALKAFDDVIEKDTPRIALIDTFCDEKFEAIEAAKLLGEGLYAVRLDTPFSRRGDVRKIVEEVRWELDLRGFKKVKIVLSGGIDEYIAGDLCDIVDIFGVGTALTNAPIINFSMDIVEIEGVPIAKRGKKSGQKELVYCPVCGRRFVVFKKKNLESICLVCKSKTIPLLSPIEEPYPDDSIIRKRTLENISKIDSVF</sequence>
<reference evidence="4 5" key="1">
    <citation type="submission" date="2017-04" db="EMBL/GenBank/DDBJ databases">
        <title>Genomic insights into metabolism of Thermodesulfobium acidiphilum.</title>
        <authorList>
            <person name="Toshchakov S.V."/>
            <person name="Frolov E.N."/>
            <person name="Kublanov I.V."/>
            <person name="Samarov N.I."/>
            <person name="Novikov A."/>
            <person name="Lebedinsky A.V."/>
            <person name="Bonch-Osmolovskaya E.A."/>
            <person name="Chernyh N.A."/>
        </authorList>
    </citation>
    <scope>NUCLEOTIDE SEQUENCE [LARGE SCALE GENOMIC DNA]</scope>
    <source>
        <strain evidence="4 5">3127-1</strain>
    </source>
</reference>
<dbReference type="Pfam" id="PF01729">
    <property type="entry name" value="QRPTase_C"/>
    <property type="match status" value="1"/>
</dbReference>
<dbReference type="KEGG" id="taci:TDSAC_1493"/>
<feature type="domain" description="Quinolinate phosphoribosyl transferase C-terminal" evidence="2">
    <location>
        <begin position="113"/>
        <end position="301"/>
    </location>
</feature>
<gene>
    <name evidence="4" type="ORF">TDSAC_1493</name>
</gene>
<dbReference type="Gene3D" id="3.90.1170.20">
    <property type="entry name" value="Quinolinate phosphoribosyl transferase, N-terminal domain"/>
    <property type="match status" value="1"/>
</dbReference>
<evidence type="ECO:0000256" key="1">
    <source>
        <dbReference type="ARBA" id="ARBA00022679"/>
    </source>
</evidence>
<evidence type="ECO:0000313" key="4">
    <source>
        <dbReference type="EMBL" id="AWB10832.1"/>
    </source>
</evidence>
<dbReference type="PANTHER" id="PTHR43202">
    <property type="entry name" value="NICOTINATE-NUCLEOTIDE PYROPHOSPHORYLASE"/>
    <property type="match status" value="1"/>
</dbReference>
<evidence type="ECO:0000313" key="5">
    <source>
        <dbReference type="Proteomes" id="UP000244792"/>
    </source>
</evidence>
<dbReference type="Pfam" id="PF02749">
    <property type="entry name" value="QRPTase_N"/>
    <property type="match status" value="1"/>
</dbReference>
<dbReference type="InterPro" id="IPR013785">
    <property type="entry name" value="Aldolase_TIM"/>
</dbReference>
<dbReference type="Proteomes" id="UP000244792">
    <property type="component" value="Chromosome"/>
</dbReference>
<proteinExistence type="predicted"/>
<dbReference type="SUPFAM" id="SSF54675">
    <property type="entry name" value="Nicotinate/Quinolinate PRTase N-terminal domain-like"/>
    <property type="match status" value="1"/>
</dbReference>
<evidence type="ECO:0000259" key="2">
    <source>
        <dbReference type="Pfam" id="PF01729"/>
    </source>
</evidence>
<dbReference type="AlphaFoldDB" id="A0A2R4W2D7"/>
<dbReference type="EMBL" id="CP020921">
    <property type="protein sequence ID" value="AWB10832.1"/>
    <property type="molecule type" value="Genomic_DNA"/>
</dbReference>
<dbReference type="PANTHER" id="PTHR43202:SF1">
    <property type="entry name" value="NICOTINATE PHOSPHORIBOSYLTRANSFERASE"/>
    <property type="match status" value="1"/>
</dbReference>
<evidence type="ECO:0000259" key="3">
    <source>
        <dbReference type="Pfam" id="PF02749"/>
    </source>
</evidence>
<keyword evidence="5" id="KW-1185">Reference proteome</keyword>
<dbReference type="InterPro" id="IPR037128">
    <property type="entry name" value="Quinolinate_PRibosylTase_N_sf"/>
</dbReference>
<dbReference type="RefSeq" id="WP_108309604.1">
    <property type="nucleotide sequence ID" value="NZ_CP020921.1"/>
</dbReference>
<keyword evidence="4" id="KW-0328">Glycosyltransferase</keyword>
<dbReference type="OrthoDB" id="9770610at2"/>
<dbReference type="InterPro" id="IPR053190">
    <property type="entry name" value="NAPRTase-like"/>
</dbReference>
<dbReference type="InterPro" id="IPR036068">
    <property type="entry name" value="Nicotinate_pribotase-like_C"/>
</dbReference>
<dbReference type="InterPro" id="IPR002638">
    <property type="entry name" value="Quinolinate_PRibosylTrfase_C"/>
</dbReference>
<accession>A0A2R4W2D7</accession>
<protein>
    <submittedName>
        <fullName evidence="4">Nicotinate phosphoribosyltransferase</fullName>
    </submittedName>
</protein>
<feature type="domain" description="Quinolinate phosphoribosyl transferase N-terminal" evidence="3">
    <location>
        <begin position="16"/>
        <end position="111"/>
    </location>
</feature>
<dbReference type="GO" id="GO:0004514">
    <property type="term" value="F:nicotinate-nucleotide diphosphorylase (carboxylating) activity"/>
    <property type="evidence" value="ECO:0007669"/>
    <property type="project" value="InterPro"/>
</dbReference>
<name>A0A2R4W2D7_THEAF</name>
<dbReference type="InterPro" id="IPR022412">
    <property type="entry name" value="Quinolinate_PRibosylTrfase_N"/>
</dbReference>
<organism evidence="4 5">
    <name type="scientific">Thermodesulfobium acidiphilum</name>
    <dbReference type="NCBI Taxonomy" id="1794699"/>
    <lineage>
        <taxon>Bacteria</taxon>
        <taxon>Pseudomonadati</taxon>
        <taxon>Thermodesulfobiota</taxon>
        <taxon>Thermodesulfobiia</taxon>
        <taxon>Thermodesulfobiales</taxon>
        <taxon>Thermodesulfobiaceae</taxon>
        <taxon>Thermodesulfobium</taxon>
    </lineage>
</organism>
<dbReference type="Gene3D" id="3.20.20.70">
    <property type="entry name" value="Aldolase class I"/>
    <property type="match status" value="1"/>
</dbReference>
<keyword evidence="1 4" id="KW-0808">Transferase</keyword>
<dbReference type="NCBIfam" id="NF006415">
    <property type="entry name" value="PRK08662.1"/>
    <property type="match status" value="1"/>
</dbReference>
<dbReference type="SUPFAM" id="SSF51690">
    <property type="entry name" value="Nicotinate/Quinolinate PRTase C-terminal domain-like"/>
    <property type="match status" value="1"/>
</dbReference>
<dbReference type="GO" id="GO:0009435">
    <property type="term" value="P:NAD+ biosynthetic process"/>
    <property type="evidence" value="ECO:0007669"/>
    <property type="project" value="InterPro"/>
</dbReference>